<accession>A0ABP9UH59</accession>
<sequence>MTASGTFGPALFTDLYQLTMMQGYFVSGLHTQDATFDLSFRRAPYRGGYAVWAGLEPALEYLSGLQFGEADLTYLDGLGLFRPDFLAALRGWRFTARVTAFPEGSVVFPHEPLLTVRGPLWEAQLVETALLNVLNFQTLIATKAARCLSAAQAAAHGGEIVEFGARRAQGPDGALGAARAAVIGGATGTSNVQAAARYALRVTGTHAHAWVESFPDELSAFRAYAALYPDATTLLLDTFDTLRSGLPNALTVARELRAAGHELRGVRLDSGDLAYLSAQVRSALDGAGFPDVRIVASNDLSEFVIQSVIQGGGRVDVYGIGTQLATGGGDGGGALGGVYKLVALGGQDRMKLTGDPAKTSVPGTKRVWRARDGAGRYALDVVTGQDEAAPQPGGRVSDPANPLRSRRIPDGLSWADPRVTVMDAGQRTRPAESLPELQARAHAELAALPDGTRRLLNPHAYHVSLSAELQGRRDALIGALRDRHGL</sequence>
<evidence type="ECO:0000256" key="5">
    <source>
        <dbReference type="ARBA" id="ARBA00022598"/>
    </source>
</evidence>
<evidence type="ECO:0000259" key="11">
    <source>
        <dbReference type="Pfam" id="PF04095"/>
    </source>
</evidence>
<dbReference type="CDD" id="cd01570">
    <property type="entry name" value="NAPRTase_A"/>
    <property type="match status" value="1"/>
</dbReference>
<dbReference type="Pfam" id="PF04095">
    <property type="entry name" value="NAPRTase"/>
    <property type="match status" value="1"/>
</dbReference>
<comment type="catalytic activity">
    <reaction evidence="8 9">
        <text>5-phospho-alpha-D-ribose 1-diphosphate + nicotinate + ATP + H2O = nicotinate beta-D-ribonucleotide + ADP + phosphate + diphosphate</text>
        <dbReference type="Rhea" id="RHEA:36163"/>
        <dbReference type="ChEBI" id="CHEBI:15377"/>
        <dbReference type="ChEBI" id="CHEBI:30616"/>
        <dbReference type="ChEBI" id="CHEBI:32544"/>
        <dbReference type="ChEBI" id="CHEBI:33019"/>
        <dbReference type="ChEBI" id="CHEBI:43474"/>
        <dbReference type="ChEBI" id="CHEBI:57502"/>
        <dbReference type="ChEBI" id="CHEBI:58017"/>
        <dbReference type="ChEBI" id="CHEBI:456216"/>
        <dbReference type="EC" id="6.3.4.21"/>
    </reaction>
</comment>
<feature type="region of interest" description="Disordered" evidence="10">
    <location>
        <begin position="385"/>
        <end position="411"/>
    </location>
</feature>
<evidence type="ECO:0000256" key="9">
    <source>
        <dbReference type="RuleBase" id="RU365100"/>
    </source>
</evidence>
<dbReference type="InterPro" id="IPR041619">
    <property type="entry name" value="NAPRTase_C"/>
</dbReference>
<comment type="similarity">
    <text evidence="2 9">Belongs to the NAPRTase family.</text>
</comment>
<dbReference type="SUPFAM" id="SSF54675">
    <property type="entry name" value="Nicotinate/Quinolinate PRTase N-terminal domain-like"/>
    <property type="match status" value="1"/>
</dbReference>
<dbReference type="EMBL" id="BAABQU010000033">
    <property type="protein sequence ID" value="GAA5441005.1"/>
    <property type="molecule type" value="Genomic_DNA"/>
</dbReference>
<evidence type="ECO:0000256" key="10">
    <source>
        <dbReference type="SAM" id="MobiDB-lite"/>
    </source>
</evidence>
<feature type="domain" description="Nicotinate/nicotinamide phosphoribosyltransferase" evidence="11">
    <location>
        <begin position="160"/>
        <end position="302"/>
    </location>
</feature>
<evidence type="ECO:0000256" key="8">
    <source>
        <dbReference type="ARBA" id="ARBA00048668"/>
    </source>
</evidence>
<keyword evidence="15" id="KW-1185">Reference proteome</keyword>
<proteinExistence type="inferred from homology"/>
<dbReference type="SUPFAM" id="SSF51690">
    <property type="entry name" value="Nicotinate/Quinolinate PRTase C-terminal domain-like"/>
    <property type="match status" value="1"/>
</dbReference>
<dbReference type="InterPro" id="IPR040727">
    <property type="entry name" value="NAPRTase_N"/>
</dbReference>
<keyword evidence="6 9" id="KW-0662">Pyridine nucleotide biosynthesis</keyword>
<dbReference type="Proteomes" id="UP001423409">
    <property type="component" value="Unassembled WGS sequence"/>
</dbReference>
<dbReference type="InterPro" id="IPR007229">
    <property type="entry name" value="Nic_PRibTrfase-Fam"/>
</dbReference>
<feature type="domain" description="Nicotinate phosphoribosyltransferase N-terminal" evidence="12">
    <location>
        <begin position="11"/>
        <end position="135"/>
    </location>
</feature>
<keyword evidence="7 9" id="KW-0808">Transferase</keyword>
<evidence type="ECO:0000259" key="13">
    <source>
        <dbReference type="Pfam" id="PF17956"/>
    </source>
</evidence>
<evidence type="ECO:0000256" key="2">
    <source>
        <dbReference type="ARBA" id="ARBA00010897"/>
    </source>
</evidence>
<dbReference type="PANTHER" id="PTHR11098:SF1">
    <property type="entry name" value="NICOTINATE PHOSPHORIBOSYLTRANSFERASE"/>
    <property type="match status" value="1"/>
</dbReference>
<dbReference type="NCBIfam" id="NF006695">
    <property type="entry name" value="PRK09243.1-2"/>
    <property type="match status" value="1"/>
</dbReference>
<dbReference type="NCBIfam" id="NF009131">
    <property type="entry name" value="PRK12484.1"/>
    <property type="match status" value="1"/>
</dbReference>
<comment type="function">
    <text evidence="9">Catalyzes the first step in the biosynthesis of NAD from nicotinic acid, the ATP-dependent synthesis of beta-nicotinate D-ribonucleotide from nicotinate and 5-phospho-D-ribose 1-phosphate.</text>
</comment>
<dbReference type="InterPro" id="IPR041525">
    <property type="entry name" value="N/Namide_PRibTrfase"/>
</dbReference>
<evidence type="ECO:0000256" key="7">
    <source>
        <dbReference type="ARBA" id="ARBA00022679"/>
    </source>
</evidence>
<evidence type="ECO:0000259" key="12">
    <source>
        <dbReference type="Pfam" id="PF17767"/>
    </source>
</evidence>
<gene>
    <name evidence="14" type="primary">pncB2</name>
    <name evidence="14" type="ORF">Dcae01_02534</name>
</gene>
<dbReference type="GO" id="GO:0016757">
    <property type="term" value="F:glycosyltransferase activity"/>
    <property type="evidence" value="ECO:0007669"/>
    <property type="project" value="UniProtKB-KW"/>
</dbReference>
<reference evidence="14 15" key="1">
    <citation type="submission" date="2024-02" db="EMBL/GenBank/DDBJ databases">
        <title>Deinococcus caeni NBRC 101312.</title>
        <authorList>
            <person name="Ichikawa N."/>
            <person name="Katano-Makiyama Y."/>
            <person name="Hidaka K."/>
        </authorList>
    </citation>
    <scope>NUCLEOTIDE SEQUENCE [LARGE SCALE GENOMIC DNA]</scope>
    <source>
        <strain evidence="14 15">NBRC 101312</strain>
    </source>
</reference>
<dbReference type="InterPro" id="IPR036068">
    <property type="entry name" value="Nicotinate_pribotase-like_C"/>
</dbReference>
<keyword evidence="4" id="KW-0597">Phosphoprotein</keyword>
<dbReference type="PIRSF" id="PIRSF000484">
    <property type="entry name" value="NAPRT"/>
    <property type="match status" value="1"/>
</dbReference>
<dbReference type="EC" id="6.3.4.21" evidence="3 9"/>
<evidence type="ECO:0000256" key="4">
    <source>
        <dbReference type="ARBA" id="ARBA00022553"/>
    </source>
</evidence>
<feature type="domain" description="Nicotinate phosphoribosyltransferase C-terminal" evidence="13">
    <location>
        <begin position="365"/>
        <end position="470"/>
    </location>
</feature>
<comment type="PTM">
    <text evidence="9">Transiently phosphorylated on a His residue during the reaction cycle. Phosphorylation strongly increases the affinity for substrates and increases the rate of nicotinate D-ribonucleotide production. Dephosphorylation regenerates the low-affinity form of the enzyme, leading to product release.</text>
</comment>
<comment type="caution">
    <text evidence="14">The sequence shown here is derived from an EMBL/GenBank/DDBJ whole genome shotgun (WGS) entry which is preliminary data.</text>
</comment>
<dbReference type="NCBIfam" id="TIGR01513">
    <property type="entry name" value="NAPRTase_put"/>
    <property type="match status" value="1"/>
</dbReference>
<dbReference type="PANTHER" id="PTHR11098">
    <property type="entry name" value="NICOTINATE PHOSPHORIBOSYLTRANSFERASE"/>
    <property type="match status" value="1"/>
</dbReference>
<dbReference type="Gene3D" id="3.20.140.10">
    <property type="entry name" value="nicotinate phosphoribosyltransferase"/>
    <property type="match status" value="1"/>
</dbReference>
<dbReference type="Gene3D" id="3.20.20.70">
    <property type="entry name" value="Aldolase class I"/>
    <property type="match status" value="1"/>
</dbReference>
<dbReference type="RefSeq" id="WP_345445990.1">
    <property type="nucleotide sequence ID" value="NZ_BAABQU010000033.1"/>
</dbReference>
<evidence type="ECO:0000256" key="6">
    <source>
        <dbReference type="ARBA" id="ARBA00022642"/>
    </source>
</evidence>
<protein>
    <recommendedName>
        <fullName evidence="3 9">Nicotinate phosphoribosyltransferase</fullName>
        <ecNumber evidence="3 9">6.3.4.21</ecNumber>
    </recommendedName>
</protein>
<dbReference type="Pfam" id="PF17956">
    <property type="entry name" value="NAPRTase_C"/>
    <property type="match status" value="1"/>
</dbReference>
<dbReference type="InterPro" id="IPR006405">
    <property type="entry name" value="Nic_PRibTrfase_pncB"/>
</dbReference>
<evidence type="ECO:0000313" key="15">
    <source>
        <dbReference type="Proteomes" id="UP001423409"/>
    </source>
</evidence>
<dbReference type="InterPro" id="IPR013785">
    <property type="entry name" value="Aldolase_TIM"/>
</dbReference>
<keyword evidence="14" id="KW-0328">Glycosyltransferase</keyword>
<dbReference type="Pfam" id="PF17767">
    <property type="entry name" value="NAPRTase_N"/>
    <property type="match status" value="1"/>
</dbReference>
<comment type="pathway">
    <text evidence="1 9">Cofactor biosynthesis; NAD(+) biosynthesis; nicotinate D-ribonucleotide from nicotinate: step 1/1.</text>
</comment>
<evidence type="ECO:0000256" key="3">
    <source>
        <dbReference type="ARBA" id="ARBA00013236"/>
    </source>
</evidence>
<evidence type="ECO:0000256" key="1">
    <source>
        <dbReference type="ARBA" id="ARBA00004952"/>
    </source>
</evidence>
<keyword evidence="5 9" id="KW-0436">Ligase</keyword>
<organism evidence="14 15">
    <name type="scientific">Deinococcus caeni</name>
    <dbReference type="NCBI Taxonomy" id="569127"/>
    <lineage>
        <taxon>Bacteria</taxon>
        <taxon>Thermotogati</taxon>
        <taxon>Deinococcota</taxon>
        <taxon>Deinococci</taxon>
        <taxon>Deinococcales</taxon>
        <taxon>Deinococcaceae</taxon>
        <taxon>Deinococcus</taxon>
    </lineage>
</organism>
<evidence type="ECO:0000313" key="14">
    <source>
        <dbReference type="EMBL" id="GAA5441005.1"/>
    </source>
</evidence>
<name>A0ABP9UH59_9DEIO</name>